<organism evidence="3 4">
    <name type="scientific">Streptomyces lannensis</name>
    <dbReference type="NCBI Taxonomy" id="766498"/>
    <lineage>
        <taxon>Bacteria</taxon>
        <taxon>Bacillati</taxon>
        <taxon>Actinomycetota</taxon>
        <taxon>Actinomycetes</taxon>
        <taxon>Kitasatosporales</taxon>
        <taxon>Streptomycetaceae</taxon>
        <taxon>Streptomyces</taxon>
    </lineage>
</organism>
<dbReference type="InterPro" id="IPR014710">
    <property type="entry name" value="RmlC-like_jellyroll"/>
</dbReference>
<evidence type="ECO:0000313" key="3">
    <source>
        <dbReference type="EMBL" id="GAA3890667.1"/>
    </source>
</evidence>
<gene>
    <name evidence="3" type="ORF">GCM10022207_67840</name>
</gene>
<dbReference type="InterPro" id="IPR053146">
    <property type="entry name" value="QDO-like"/>
</dbReference>
<name>A0ABP7KXM9_9ACTN</name>
<sequence length="171" mass="18224">MGNWGTDGWAVAPGGGVRVDPGGKHWLEVMVQGKDVDGALGAFVFTHDVITENPPHAHHGFMKIVYVLEGHYDFRVGDATFCGGPGTMVVVPKGSQHTFTTSTGGRALFVCSPAGNEELFLDMSLLGPHPTAEQLADLNARFHTTGPESGEASWRQMHGEDQPTVTVSAVR</sequence>
<dbReference type="Proteomes" id="UP001501563">
    <property type="component" value="Unassembled WGS sequence"/>
</dbReference>
<feature type="region of interest" description="Disordered" evidence="1">
    <location>
        <begin position="145"/>
        <end position="171"/>
    </location>
</feature>
<feature type="domain" description="Cupin type-2" evidence="2">
    <location>
        <begin position="52"/>
        <end position="110"/>
    </location>
</feature>
<evidence type="ECO:0000313" key="4">
    <source>
        <dbReference type="Proteomes" id="UP001501563"/>
    </source>
</evidence>
<reference evidence="4" key="1">
    <citation type="journal article" date="2019" name="Int. J. Syst. Evol. Microbiol.">
        <title>The Global Catalogue of Microorganisms (GCM) 10K type strain sequencing project: providing services to taxonomists for standard genome sequencing and annotation.</title>
        <authorList>
            <consortium name="The Broad Institute Genomics Platform"/>
            <consortium name="The Broad Institute Genome Sequencing Center for Infectious Disease"/>
            <person name="Wu L."/>
            <person name="Ma J."/>
        </authorList>
    </citation>
    <scope>NUCLEOTIDE SEQUENCE [LARGE SCALE GENOMIC DNA]</scope>
    <source>
        <strain evidence="4">JCM 16578</strain>
    </source>
</reference>
<evidence type="ECO:0000256" key="1">
    <source>
        <dbReference type="SAM" id="MobiDB-lite"/>
    </source>
</evidence>
<accession>A0ABP7KXM9</accession>
<keyword evidence="4" id="KW-1185">Reference proteome</keyword>
<comment type="caution">
    <text evidence="3">The sequence shown here is derived from an EMBL/GenBank/DDBJ whole genome shotgun (WGS) entry which is preliminary data.</text>
</comment>
<dbReference type="InterPro" id="IPR011051">
    <property type="entry name" value="RmlC_Cupin_sf"/>
</dbReference>
<dbReference type="EMBL" id="BAAAZA010000026">
    <property type="protein sequence ID" value="GAA3890667.1"/>
    <property type="molecule type" value="Genomic_DNA"/>
</dbReference>
<dbReference type="PANTHER" id="PTHR36440">
    <property type="entry name" value="PUTATIVE (AFU_ORTHOLOGUE AFUA_8G07350)-RELATED"/>
    <property type="match status" value="1"/>
</dbReference>
<dbReference type="InterPro" id="IPR013096">
    <property type="entry name" value="Cupin_2"/>
</dbReference>
<dbReference type="Gene3D" id="2.60.120.10">
    <property type="entry name" value="Jelly Rolls"/>
    <property type="match status" value="1"/>
</dbReference>
<dbReference type="SUPFAM" id="SSF51182">
    <property type="entry name" value="RmlC-like cupins"/>
    <property type="match status" value="1"/>
</dbReference>
<protein>
    <recommendedName>
        <fullName evidence="2">Cupin type-2 domain-containing protein</fullName>
    </recommendedName>
</protein>
<evidence type="ECO:0000259" key="2">
    <source>
        <dbReference type="Pfam" id="PF07883"/>
    </source>
</evidence>
<dbReference type="PANTHER" id="PTHR36440:SF1">
    <property type="entry name" value="PUTATIVE (AFU_ORTHOLOGUE AFUA_8G07350)-RELATED"/>
    <property type="match status" value="1"/>
</dbReference>
<dbReference type="Pfam" id="PF07883">
    <property type="entry name" value="Cupin_2"/>
    <property type="match status" value="1"/>
</dbReference>
<proteinExistence type="predicted"/>